<dbReference type="InterPro" id="IPR044674">
    <property type="entry name" value="EDEM1/2/3"/>
</dbReference>
<comment type="caution">
    <text evidence="6">The sequence shown here is derived from an EMBL/GenBank/DDBJ whole genome shotgun (WGS) entry which is preliminary data.</text>
</comment>
<dbReference type="AlphaFoldDB" id="A0A430QHI2"/>
<comment type="similarity">
    <text evidence="2 5">Belongs to the glycosyl hydrolase 47 family.</text>
</comment>
<dbReference type="Gene3D" id="1.50.10.10">
    <property type="match status" value="2"/>
</dbReference>
<dbReference type="GO" id="GO:0044322">
    <property type="term" value="C:endoplasmic reticulum quality control compartment"/>
    <property type="evidence" value="ECO:0007669"/>
    <property type="project" value="GOC"/>
</dbReference>
<dbReference type="InterPro" id="IPR012341">
    <property type="entry name" value="6hp_glycosidase-like_sf"/>
</dbReference>
<dbReference type="EMBL" id="QMKO01001716">
    <property type="protein sequence ID" value="RTG87133.1"/>
    <property type="molecule type" value="Genomic_DNA"/>
</dbReference>
<reference evidence="6 7" key="1">
    <citation type="journal article" date="2019" name="PLoS Pathog.">
        <title>Genome sequence of the bovine parasite Schistosoma bovis Tanzania.</title>
        <authorList>
            <person name="Oey H."/>
            <person name="Zakrzewski M."/>
            <person name="Gobert G."/>
            <person name="Gravermann K."/>
            <person name="Stoye J."/>
            <person name="Jones M."/>
            <person name="Mcmanus D."/>
            <person name="Krause L."/>
        </authorList>
    </citation>
    <scope>NUCLEOTIDE SEQUENCE [LARGE SCALE GENOMIC DNA]</scope>
    <source>
        <strain evidence="6 7">TAN1997</strain>
    </source>
</reference>
<proteinExistence type="inferred from homology"/>
<dbReference type="GO" id="GO:0004571">
    <property type="term" value="F:mannosyl-oligosaccharide 1,2-alpha-mannosidase activity"/>
    <property type="evidence" value="ECO:0007669"/>
    <property type="project" value="InterPro"/>
</dbReference>
<dbReference type="InterPro" id="IPR036026">
    <property type="entry name" value="Seven-hairpin_glycosidases"/>
</dbReference>
<organism evidence="6 7">
    <name type="scientific">Schistosoma bovis</name>
    <name type="common">Blood fluke</name>
    <dbReference type="NCBI Taxonomy" id="6184"/>
    <lineage>
        <taxon>Eukaryota</taxon>
        <taxon>Metazoa</taxon>
        <taxon>Spiralia</taxon>
        <taxon>Lophotrochozoa</taxon>
        <taxon>Platyhelminthes</taxon>
        <taxon>Trematoda</taxon>
        <taxon>Digenea</taxon>
        <taxon>Strigeidida</taxon>
        <taxon>Schistosomatoidea</taxon>
        <taxon>Schistosomatidae</taxon>
        <taxon>Schistosoma</taxon>
    </lineage>
</organism>
<dbReference type="EC" id="3.2.1.-" evidence="5"/>
<evidence type="ECO:0000313" key="7">
    <source>
        <dbReference type="Proteomes" id="UP000290809"/>
    </source>
</evidence>
<dbReference type="GO" id="GO:0005509">
    <property type="term" value="F:calcium ion binding"/>
    <property type="evidence" value="ECO:0007669"/>
    <property type="project" value="InterPro"/>
</dbReference>
<gene>
    <name evidence="6" type="ORF">DC041_0001203</name>
</gene>
<evidence type="ECO:0000256" key="1">
    <source>
        <dbReference type="ARBA" id="ARBA00004240"/>
    </source>
</evidence>
<dbReference type="GO" id="GO:0016020">
    <property type="term" value="C:membrane"/>
    <property type="evidence" value="ECO:0007669"/>
    <property type="project" value="InterPro"/>
</dbReference>
<evidence type="ECO:0000256" key="4">
    <source>
        <dbReference type="ARBA" id="ARBA00023180"/>
    </source>
</evidence>
<dbReference type="PANTHER" id="PTHR45679:SF5">
    <property type="entry name" value="ER DEGRADATION-ENHANCING ALPHA-MANNOSIDASE-LIKE PROTEIN 1"/>
    <property type="match status" value="1"/>
</dbReference>
<keyword evidence="3" id="KW-0256">Endoplasmic reticulum</keyword>
<sequence>MDQDTPTGIPYPRFHLDSGLKDNTTTENCLAGAGSLLLEFGSLSALLNDSSYASIARRIVLNLWKKRSSVSGLFGSTMDVDSGEWINRMSGLGAGQDSFFEYLHKVIVTTNMSCNIYSSNFEKSSTMDVDSGEWINRMSGLGAGQDSFFEYLHKAYILFGDNQLGQMFNEALSSIQHHLRTGRPQCLSGSGSPPIYWNVDMSSGNKVNHWIDTLQSAWSGVLVSLFLNNVIILSIKL</sequence>
<dbReference type="SUPFAM" id="SSF48225">
    <property type="entry name" value="Seven-hairpin glycosidases"/>
    <property type="match status" value="2"/>
</dbReference>
<dbReference type="GO" id="GO:1904380">
    <property type="term" value="P:endoplasmic reticulum mannose trimming"/>
    <property type="evidence" value="ECO:0007669"/>
    <property type="project" value="InterPro"/>
</dbReference>
<dbReference type="PANTHER" id="PTHR45679">
    <property type="entry name" value="ER DEGRADATION-ENHANCING ALPHA-MANNOSIDASE-LIKE PROTEIN 2"/>
    <property type="match status" value="1"/>
</dbReference>
<dbReference type="Proteomes" id="UP000290809">
    <property type="component" value="Unassembled WGS sequence"/>
</dbReference>
<dbReference type="InterPro" id="IPR001382">
    <property type="entry name" value="Glyco_hydro_47"/>
</dbReference>
<evidence type="ECO:0000256" key="3">
    <source>
        <dbReference type="ARBA" id="ARBA00022824"/>
    </source>
</evidence>
<name>A0A430QHI2_SCHBO</name>
<dbReference type="GO" id="GO:0005975">
    <property type="term" value="P:carbohydrate metabolic process"/>
    <property type="evidence" value="ECO:0007669"/>
    <property type="project" value="InterPro"/>
</dbReference>
<keyword evidence="5" id="KW-0378">Hydrolase</keyword>
<comment type="subcellular location">
    <subcellularLocation>
        <location evidence="1">Endoplasmic reticulum</location>
    </subcellularLocation>
</comment>
<evidence type="ECO:0000313" key="6">
    <source>
        <dbReference type="EMBL" id="RTG87133.1"/>
    </source>
</evidence>
<evidence type="ECO:0000256" key="5">
    <source>
        <dbReference type="RuleBase" id="RU361193"/>
    </source>
</evidence>
<dbReference type="PRINTS" id="PR00747">
    <property type="entry name" value="GLYHDRLASE47"/>
</dbReference>
<keyword evidence="4" id="KW-0325">Glycoprotein</keyword>
<keyword evidence="5" id="KW-0326">Glycosidase</keyword>
<accession>A0A430QHI2</accession>
<evidence type="ECO:0000256" key="2">
    <source>
        <dbReference type="ARBA" id="ARBA00007658"/>
    </source>
</evidence>
<dbReference type="Pfam" id="PF01532">
    <property type="entry name" value="Glyco_hydro_47"/>
    <property type="match status" value="2"/>
</dbReference>
<protein>
    <recommendedName>
        <fullName evidence="5">alpha-1,2-Mannosidase</fullName>
        <ecNumber evidence="5">3.2.1.-</ecNumber>
    </recommendedName>
</protein>
<keyword evidence="7" id="KW-1185">Reference proteome</keyword>
<dbReference type="STRING" id="6184.A0A430QHI2"/>